<evidence type="ECO:0000256" key="1">
    <source>
        <dbReference type="SAM" id="Phobius"/>
    </source>
</evidence>
<reference evidence="2" key="1">
    <citation type="submission" date="2020-10" db="EMBL/GenBank/DDBJ databases">
        <title>Ca. Dormibacterota MAGs.</title>
        <authorList>
            <person name="Montgomery K."/>
        </authorList>
    </citation>
    <scope>NUCLEOTIDE SEQUENCE [LARGE SCALE GENOMIC DNA]</scope>
    <source>
        <strain evidence="2">SC8812_S17_10</strain>
    </source>
</reference>
<dbReference type="NCBIfam" id="NF033488">
    <property type="entry name" value="lmo0937_fam_TM"/>
    <property type="match status" value="1"/>
</dbReference>
<protein>
    <submittedName>
        <fullName evidence="2">Lmo0937 family membrane protein</fullName>
    </submittedName>
</protein>
<dbReference type="Pfam" id="PF18919">
    <property type="entry name" value="DUF5670"/>
    <property type="match status" value="1"/>
</dbReference>
<keyword evidence="1" id="KW-0812">Transmembrane</keyword>
<feature type="transmembrane region" description="Helical" evidence="1">
    <location>
        <begin position="26"/>
        <end position="46"/>
    </location>
</feature>
<comment type="caution">
    <text evidence="2">The sequence shown here is derived from an EMBL/GenBank/DDBJ whole genome shotgun (WGS) entry which is preliminary data.</text>
</comment>
<name>A0A934N9U5_9BACT</name>
<dbReference type="InterPro" id="IPR043727">
    <property type="entry name" value="Lmo0937-like"/>
</dbReference>
<sequence>MLWIVVVVLFVLWLLGFLVVHIAGGLIHLLLVIAVIVLLYNLYVMFAGRRSGV</sequence>
<dbReference type="EMBL" id="JAEKNR010000138">
    <property type="protein sequence ID" value="MBJ7599059.1"/>
    <property type="molecule type" value="Genomic_DNA"/>
</dbReference>
<dbReference type="RefSeq" id="WP_350341412.1">
    <property type="nucleotide sequence ID" value="NZ_JAEKNR010000138.1"/>
</dbReference>
<proteinExistence type="predicted"/>
<evidence type="ECO:0000313" key="3">
    <source>
        <dbReference type="Proteomes" id="UP000612893"/>
    </source>
</evidence>
<gene>
    <name evidence="2" type="ORF">JF922_13385</name>
</gene>
<evidence type="ECO:0000313" key="2">
    <source>
        <dbReference type="EMBL" id="MBJ7599059.1"/>
    </source>
</evidence>
<keyword evidence="1" id="KW-0472">Membrane</keyword>
<accession>A0A934N9U5</accession>
<dbReference type="Proteomes" id="UP000612893">
    <property type="component" value="Unassembled WGS sequence"/>
</dbReference>
<keyword evidence="3" id="KW-1185">Reference proteome</keyword>
<dbReference type="AlphaFoldDB" id="A0A934N9U5"/>
<organism evidence="2 3">
    <name type="scientific">Candidatus Nephthysia bennettiae</name>
    <dbReference type="NCBI Taxonomy" id="3127016"/>
    <lineage>
        <taxon>Bacteria</taxon>
        <taxon>Bacillati</taxon>
        <taxon>Candidatus Dormiibacterota</taxon>
        <taxon>Candidatus Dormibacteria</taxon>
        <taxon>Candidatus Dormibacterales</taxon>
        <taxon>Candidatus Dormibacteraceae</taxon>
        <taxon>Candidatus Nephthysia</taxon>
    </lineage>
</organism>
<keyword evidence="1" id="KW-1133">Transmembrane helix</keyword>